<dbReference type="Pfam" id="PF00964">
    <property type="entry name" value="Elicitin"/>
    <property type="match status" value="2"/>
</dbReference>
<feature type="compositionally biased region" description="Acidic residues" evidence="1">
    <location>
        <begin position="86"/>
        <end position="95"/>
    </location>
</feature>
<feature type="compositionally biased region" description="Low complexity" evidence="1">
    <location>
        <begin position="50"/>
        <end position="83"/>
    </location>
</feature>
<feature type="compositionally biased region" description="Low complexity" evidence="1">
    <location>
        <begin position="26"/>
        <end position="38"/>
    </location>
</feature>
<feature type="region of interest" description="Disordered" evidence="1">
    <location>
        <begin position="648"/>
        <end position="687"/>
    </location>
</feature>
<reference evidence="2" key="1">
    <citation type="submission" date="2021-01" db="EMBL/GenBank/DDBJ databases">
        <title>Phytophthora aleatoria, a newly-described species from Pinus radiata is distinct from Phytophthora cactorum isolates based on comparative genomics.</title>
        <authorList>
            <person name="Mcdougal R."/>
            <person name="Panda P."/>
            <person name="Williams N."/>
            <person name="Studholme D.J."/>
        </authorList>
    </citation>
    <scope>NUCLEOTIDE SEQUENCE</scope>
    <source>
        <strain evidence="2">NZFS 3830</strain>
    </source>
</reference>
<name>A0A8T1U891_9STRA</name>
<feature type="compositionally biased region" description="Low complexity" evidence="1">
    <location>
        <begin position="439"/>
        <end position="456"/>
    </location>
</feature>
<gene>
    <name evidence="2" type="ORF">JG687_00010512</name>
</gene>
<evidence type="ECO:0008006" key="4">
    <source>
        <dbReference type="Google" id="ProtNLM"/>
    </source>
</evidence>
<organism evidence="2 3">
    <name type="scientific">Phytophthora cactorum</name>
    <dbReference type="NCBI Taxonomy" id="29920"/>
    <lineage>
        <taxon>Eukaryota</taxon>
        <taxon>Sar</taxon>
        <taxon>Stramenopiles</taxon>
        <taxon>Oomycota</taxon>
        <taxon>Peronosporomycetes</taxon>
        <taxon>Peronosporales</taxon>
        <taxon>Peronosporaceae</taxon>
        <taxon>Phytophthora</taxon>
    </lineage>
</organism>
<feature type="compositionally biased region" description="Polar residues" evidence="1">
    <location>
        <begin position="39"/>
        <end position="49"/>
    </location>
</feature>
<dbReference type="SMART" id="SM01187">
    <property type="entry name" value="Elicitin"/>
    <property type="match status" value="2"/>
</dbReference>
<evidence type="ECO:0000313" key="2">
    <source>
        <dbReference type="EMBL" id="KAG6956578.1"/>
    </source>
</evidence>
<comment type="caution">
    <text evidence="2">The sequence shown here is derived from an EMBL/GenBank/DDBJ whole genome shotgun (WGS) entry which is preliminary data.</text>
</comment>
<proteinExistence type="predicted"/>
<evidence type="ECO:0000313" key="3">
    <source>
        <dbReference type="Proteomes" id="UP000688947"/>
    </source>
</evidence>
<feature type="region of interest" description="Disordered" evidence="1">
    <location>
        <begin position="439"/>
        <end position="460"/>
    </location>
</feature>
<dbReference type="VEuPathDB" id="FungiDB:PC110_g16912"/>
<protein>
    <recommendedName>
        <fullName evidence="4">Elicitin</fullName>
    </recommendedName>
</protein>
<feature type="region of interest" description="Disordered" evidence="1">
    <location>
        <begin position="1"/>
        <end position="105"/>
    </location>
</feature>
<sequence>MEAPISTPVTTTPATIEPVAPIEFESPSTSQSDESSASAWDTTQSTTAKSSPIIVTSSSSEFSSSGSTSTSSSNSEASEINSSDGGPEEEEEDEASIAHPGSDTSTFQSVASAECSKKEVENVYTLYSSCRSAFDLCVSASDYQIFPFQGKHPTQTQIQDMVESDACVAVFIVVIGSNFSACTIGGMPLVSAVETLLKVSVDLEQGLEDEAPPADEFQELVAWRYQVDLAKAASVPFDGSSALYAEFETNLNTALENTTIRVNEDLSVDVRLSNGTYETFEDAIDLIVTDASAADLGPGYVVASSATGSSSSSSSRTTGVVIESSIAAARVVLVEWRTMLLDTVVERASTLLEINAVRGAAPDKTKTARQLVKRGLFCFSVAPHAHSSSDQKLSIMTVASSIFTLLLLLAILAMQASASGSGSLGASVEFQTEATVNSTTTASSSSTSSSNSTEVTLAPINTPSSTSTTFQLVDNIDCNSTVSSMIYVIYNKNRALFDLCVSDAQYQIFPFLGTEPSAAQVQAMATSTSCDVVFTGVLLASFPQCTISGFPFKAAVETLLKIHVDLVYGYAPSPSAERFQEMMSWRRYVNLAKGAGVPCDSDSELYAEYEENLSVARSNSSIRVLSNYQIEYKLASGSWYDADGEDYTTIGSDSDEDTADKVSTGDGNSQASDSEASNVEENSTAAGSPAPSIIVTLASLLISALLVAT</sequence>
<dbReference type="GO" id="GO:0005576">
    <property type="term" value="C:extracellular region"/>
    <property type="evidence" value="ECO:0007669"/>
    <property type="project" value="InterPro"/>
</dbReference>
<accession>A0A8T1U891</accession>
<feature type="compositionally biased region" description="Polar residues" evidence="1">
    <location>
        <begin position="665"/>
        <end position="686"/>
    </location>
</feature>
<dbReference type="OrthoDB" id="116756at2759"/>
<dbReference type="EMBL" id="JAENGZ010000599">
    <property type="protein sequence ID" value="KAG6956578.1"/>
    <property type="molecule type" value="Genomic_DNA"/>
</dbReference>
<evidence type="ECO:0000256" key="1">
    <source>
        <dbReference type="SAM" id="MobiDB-lite"/>
    </source>
</evidence>
<dbReference type="VEuPathDB" id="FungiDB:PC110_g16913"/>
<dbReference type="Proteomes" id="UP000688947">
    <property type="component" value="Unassembled WGS sequence"/>
</dbReference>
<dbReference type="InterPro" id="IPR002200">
    <property type="entry name" value="Elicitin"/>
</dbReference>
<dbReference type="AlphaFoldDB" id="A0A8T1U891"/>